<accession>A0A939MKC7</accession>
<dbReference type="PANTHER" id="PTHR43798:SF33">
    <property type="entry name" value="HYDROLASE, PUTATIVE (AFU_ORTHOLOGUE AFUA_2G14860)-RELATED"/>
    <property type="match status" value="1"/>
</dbReference>
<comment type="caution">
    <text evidence="2">The sequence shown here is derived from an EMBL/GenBank/DDBJ whole genome shotgun (WGS) entry which is preliminary data.</text>
</comment>
<proteinExistence type="predicted"/>
<dbReference type="PANTHER" id="PTHR43798">
    <property type="entry name" value="MONOACYLGLYCEROL LIPASE"/>
    <property type="match status" value="1"/>
</dbReference>
<keyword evidence="3" id="KW-1185">Reference proteome</keyword>
<protein>
    <submittedName>
        <fullName evidence="2">Alpha/beta fold hydrolase</fullName>
    </submittedName>
</protein>
<dbReference type="Gene3D" id="3.40.50.1820">
    <property type="entry name" value="alpha/beta hydrolase"/>
    <property type="match status" value="1"/>
</dbReference>
<dbReference type="InterPro" id="IPR050266">
    <property type="entry name" value="AB_hydrolase_sf"/>
</dbReference>
<dbReference type="SUPFAM" id="SSF53474">
    <property type="entry name" value="alpha/beta-Hydrolases"/>
    <property type="match status" value="1"/>
</dbReference>
<dbReference type="RefSeq" id="WP_208097605.1">
    <property type="nucleotide sequence ID" value="NZ_JAGDYM010000009.1"/>
</dbReference>
<sequence>MTSSAQTVVFLHGIGAGPDSWNAQIAGLPEGLIGIAPRIAGLIDADGEGFSLSAAATAVRDELDRHGVERAHLCGLSLGGMVATRFAIDYPDSVSSLVLSGSQVHPNPALMRVQNAIMPILPAKLVAQPGMSKQRMLAVLHAVGQTDFRNELSQITVPTLVCCGEKDRANIPAARELAAGISGADLQLVPGVGHEWNVQQPEEFSRRLNAFYGRLLQL</sequence>
<dbReference type="AlphaFoldDB" id="A0A939MKC7"/>
<dbReference type="InterPro" id="IPR000073">
    <property type="entry name" value="AB_hydrolase_1"/>
</dbReference>
<name>A0A939MKC7_9MICO</name>
<dbReference type="EMBL" id="JAGDYM010000009">
    <property type="protein sequence ID" value="MBO1901835.1"/>
    <property type="molecule type" value="Genomic_DNA"/>
</dbReference>
<dbReference type="Proteomes" id="UP000664382">
    <property type="component" value="Unassembled WGS sequence"/>
</dbReference>
<dbReference type="InterPro" id="IPR029058">
    <property type="entry name" value="AB_hydrolase_fold"/>
</dbReference>
<gene>
    <name evidence="2" type="ORF">J4H92_07700</name>
</gene>
<organism evidence="2 3">
    <name type="scientific">Leucobacter weissii</name>
    <dbReference type="NCBI Taxonomy" id="1983706"/>
    <lineage>
        <taxon>Bacteria</taxon>
        <taxon>Bacillati</taxon>
        <taxon>Actinomycetota</taxon>
        <taxon>Actinomycetes</taxon>
        <taxon>Micrococcales</taxon>
        <taxon>Microbacteriaceae</taxon>
        <taxon>Leucobacter</taxon>
    </lineage>
</organism>
<evidence type="ECO:0000259" key="1">
    <source>
        <dbReference type="Pfam" id="PF12697"/>
    </source>
</evidence>
<dbReference type="GO" id="GO:0016787">
    <property type="term" value="F:hydrolase activity"/>
    <property type="evidence" value="ECO:0007669"/>
    <property type="project" value="UniProtKB-KW"/>
</dbReference>
<keyword evidence="2" id="KW-0378">Hydrolase</keyword>
<dbReference type="Pfam" id="PF12697">
    <property type="entry name" value="Abhydrolase_6"/>
    <property type="match status" value="1"/>
</dbReference>
<feature type="domain" description="AB hydrolase-1" evidence="1">
    <location>
        <begin position="8"/>
        <end position="206"/>
    </location>
</feature>
<dbReference type="GO" id="GO:0016020">
    <property type="term" value="C:membrane"/>
    <property type="evidence" value="ECO:0007669"/>
    <property type="project" value="TreeGrafter"/>
</dbReference>
<evidence type="ECO:0000313" key="3">
    <source>
        <dbReference type="Proteomes" id="UP000664382"/>
    </source>
</evidence>
<reference evidence="2" key="1">
    <citation type="submission" date="2021-03" db="EMBL/GenBank/DDBJ databases">
        <title>Leucobacter chromiisoli sp. nov., isolated from chromium-containing soil of chemical plant.</title>
        <authorList>
            <person name="Xu Z."/>
        </authorList>
    </citation>
    <scope>NUCLEOTIDE SEQUENCE</scope>
    <source>
        <strain evidence="2">S27</strain>
    </source>
</reference>
<evidence type="ECO:0000313" key="2">
    <source>
        <dbReference type="EMBL" id="MBO1901835.1"/>
    </source>
</evidence>